<evidence type="ECO:0000313" key="3">
    <source>
        <dbReference type="EMBL" id="ORY80245.1"/>
    </source>
</evidence>
<feature type="compositionally biased region" description="Low complexity" evidence="1">
    <location>
        <begin position="255"/>
        <end position="295"/>
    </location>
</feature>
<dbReference type="OrthoDB" id="2342176at2759"/>
<dbReference type="InParanoid" id="A0A1Y2FBK5"/>
<feature type="chain" id="PRO_5013299562" description="Chitin-binding type-4 domain-containing protein" evidence="2">
    <location>
        <begin position="27"/>
        <end position="425"/>
    </location>
</feature>
<dbReference type="Gene3D" id="2.70.50.70">
    <property type="match status" value="1"/>
</dbReference>
<name>A0A1Y2FBK5_9BASI</name>
<evidence type="ECO:0000256" key="1">
    <source>
        <dbReference type="SAM" id="MobiDB-lite"/>
    </source>
</evidence>
<dbReference type="PANTHER" id="PTHR36182:SF1">
    <property type="entry name" value="PROTEIN, PUTATIVE (AFU_ORTHOLOGUE AFUA_6G10930)-RELATED"/>
    <property type="match status" value="1"/>
</dbReference>
<dbReference type="Proteomes" id="UP000193467">
    <property type="component" value="Unassembled WGS sequence"/>
</dbReference>
<keyword evidence="2" id="KW-0732">Signal</keyword>
<organism evidence="3 4">
    <name type="scientific">Leucosporidium creatinivorum</name>
    <dbReference type="NCBI Taxonomy" id="106004"/>
    <lineage>
        <taxon>Eukaryota</taxon>
        <taxon>Fungi</taxon>
        <taxon>Dikarya</taxon>
        <taxon>Basidiomycota</taxon>
        <taxon>Pucciniomycotina</taxon>
        <taxon>Microbotryomycetes</taxon>
        <taxon>Leucosporidiales</taxon>
        <taxon>Leucosporidium</taxon>
    </lineage>
</organism>
<sequence>MSSRTSLFTRMAALVALLHLALPVLAHIELKSPPGINSKFDPQTAEADKDYSMTSPLNADGSNYPCKGYNTAANYAKLNSVDTLVAGSDYTITLDGTATHNGGSCQFAISYDQGSTFAVIASIIGGCPIGLEFTIPIPEDLPSASKATFSWTWENFSGNREMYMNCAIVDISGSDATSYTGPSLFRANTFADGSCITTEGEEIVYPNPGPSVQYLGASTSSSAQTVLDNCDYDEDSDVTITSNGSAGSGSGSGSGSSSAATTTKKQSSKTSSTGTATATKTSTKAGSTKTASSVSSPVVNLASSSDIAASFAASSPLPSSSSKAAGATTTAAAPLTSWPSSSSSSSSSSSYIQCDSTTTFSLCGAGTCTAMGSVAAGTICTNGEIVVESRMKRRRSASGVARVNRRMLGGKHFGDRIGAGRWSKH</sequence>
<feature type="signal peptide" evidence="2">
    <location>
        <begin position="1"/>
        <end position="26"/>
    </location>
</feature>
<accession>A0A1Y2FBK5</accession>
<keyword evidence="4" id="KW-1185">Reference proteome</keyword>
<gene>
    <name evidence="3" type="ORF">BCR35DRAFT_304434</name>
</gene>
<feature type="region of interest" description="Disordered" evidence="1">
    <location>
        <begin position="237"/>
        <end position="295"/>
    </location>
</feature>
<protein>
    <recommendedName>
        <fullName evidence="5">Chitin-binding type-4 domain-containing protein</fullName>
    </recommendedName>
</protein>
<dbReference type="EMBL" id="MCGR01000025">
    <property type="protein sequence ID" value="ORY80245.1"/>
    <property type="molecule type" value="Genomic_DNA"/>
</dbReference>
<comment type="caution">
    <text evidence="3">The sequence shown here is derived from an EMBL/GenBank/DDBJ whole genome shotgun (WGS) entry which is preliminary data.</text>
</comment>
<dbReference type="PANTHER" id="PTHR36182">
    <property type="entry name" value="PROTEIN, PUTATIVE (AFU_ORTHOLOGUE AFUA_6G10930)-RELATED"/>
    <property type="match status" value="1"/>
</dbReference>
<evidence type="ECO:0008006" key="5">
    <source>
        <dbReference type="Google" id="ProtNLM"/>
    </source>
</evidence>
<dbReference type="STRING" id="106004.A0A1Y2FBK5"/>
<dbReference type="AlphaFoldDB" id="A0A1Y2FBK5"/>
<evidence type="ECO:0000313" key="4">
    <source>
        <dbReference type="Proteomes" id="UP000193467"/>
    </source>
</evidence>
<evidence type="ECO:0000256" key="2">
    <source>
        <dbReference type="SAM" id="SignalP"/>
    </source>
</evidence>
<reference evidence="3 4" key="1">
    <citation type="submission" date="2016-07" db="EMBL/GenBank/DDBJ databases">
        <title>Pervasive Adenine N6-methylation of Active Genes in Fungi.</title>
        <authorList>
            <consortium name="DOE Joint Genome Institute"/>
            <person name="Mondo S.J."/>
            <person name="Dannebaum R.O."/>
            <person name="Kuo R.C."/>
            <person name="Labutti K."/>
            <person name="Haridas S."/>
            <person name="Kuo A."/>
            <person name="Salamov A."/>
            <person name="Ahrendt S.R."/>
            <person name="Lipzen A."/>
            <person name="Sullivan W."/>
            <person name="Andreopoulos W.B."/>
            <person name="Clum A."/>
            <person name="Lindquist E."/>
            <person name="Daum C."/>
            <person name="Ramamoorthy G.K."/>
            <person name="Gryganskyi A."/>
            <person name="Culley D."/>
            <person name="Magnuson J.K."/>
            <person name="James T.Y."/>
            <person name="O'Malley M.A."/>
            <person name="Stajich J.E."/>
            <person name="Spatafora J.W."/>
            <person name="Visel A."/>
            <person name="Grigoriev I.V."/>
        </authorList>
    </citation>
    <scope>NUCLEOTIDE SEQUENCE [LARGE SCALE GENOMIC DNA]</scope>
    <source>
        <strain evidence="3 4">62-1032</strain>
    </source>
</reference>
<proteinExistence type="predicted"/>